<sequence>MKSRTTHINSETAATEKIQEDTTYTKTRKERSTYNTERLRSRRRPTPEWRNPSQGLKPKTNPLYQPHVKATKTTESLSVPKKISQPTKRVKHRELISLQKLVED</sequence>
<evidence type="ECO:0000313" key="3">
    <source>
        <dbReference type="Proteomes" id="UP000811609"/>
    </source>
</evidence>
<comment type="caution">
    <text evidence="2">The sequence shown here is derived from an EMBL/GenBank/DDBJ whole genome shotgun (WGS) entry which is preliminary data.</text>
</comment>
<dbReference type="Proteomes" id="UP000811609">
    <property type="component" value="Chromosome 8"/>
</dbReference>
<dbReference type="AlphaFoldDB" id="A0A8T1PZI4"/>
<reference evidence="2" key="1">
    <citation type="submission" date="2020-12" db="EMBL/GenBank/DDBJ databases">
        <title>WGS assembly of Carya illinoinensis cv. Pawnee.</title>
        <authorList>
            <person name="Platts A."/>
            <person name="Shu S."/>
            <person name="Wright S."/>
            <person name="Barry K."/>
            <person name="Edger P."/>
            <person name="Pires J.C."/>
            <person name="Schmutz J."/>
        </authorList>
    </citation>
    <scope>NUCLEOTIDE SEQUENCE</scope>
    <source>
        <tissue evidence="2">Leaf</tissue>
    </source>
</reference>
<gene>
    <name evidence="2" type="ORF">CIPAW_08G140200</name>
</gene>
<dbReference type="EMBL" id="CM031816">
    <property type="protein sequence ID" value="KAG6645700.1"/>
    <property type="molecule type" value="Genomic_DNA"/>
</dbReference>
<organism evidence="2 3">
    <name type="scientific">Carya illinoinensis</name>
    <name type="common">Pecan</name>
    <dbReference type="NCBI Taxonomy" id="32201"/>
    <lineage>
        <taxon>Eukaryota</taxon>
        <taxon>Viridiplantae</taxon>
        <taxon>Streptophyta</taxon>
        <taxon>Embryophyta</taxon>
        <taxon>Tracheophyta</taxon>
        <taxon>Spermatophyta</taxon>
        <taxon>Magnoliopsida</taxon>
        <taxon>eudicotyledons</taxon>
        <taxon>Gunneridae</taxon>
        <taxon>Pentapetalae</taxon>
        <taxon>rosids</taxon>
        <taxon>fabids</taxon>
        <taxon>Fagales</taxon>
        <taxon>Juglandaceae</taxon>
        <taxon>Carya</taxon>
    </lineage>
</organism>
<evidence type="ECO:0000256" key="1">
    <source>
        <dbReference type="SAM" id="MobiDB-lite"/>
    </source>
</evidence>
<protein>
    <submittedName>
        <fullName evidence="2">Uncharacterized protein</fullName>
    </submittedName>
</protein>
<feature type="compositionally biased region" description="Polar residues" evidence="1">
    <location>
        <begin position="1"/>
        <end position="13"/>
    </location>
</feature>
<accession>A0A8T1PZI4</accession>
<proteinExistence type="predicted"/>
<keyword evidence="3" id="KW-1185">Reference proteome</keyword>
<evidence type="ECO:0000313" key="2">
    <source>
        <dbReference type="EMBL" id="KAG6645700.1"/>
    </source>
</evidence>
<feature type="region of interest" description="Disordered" evidence="1">
    <location>
        <begin position="1"/>
        <end position="90"/>
    </location>
</feature>
<name>A0A8T1PZI4_CARIL</name>